<name>M5EIZ0_9HYPH</name>
<reference evidence="1 2" key="1">
    <citation type="submission" date="2013-02" db="EMBL/GenBank/DDBJ databases">
        <authorList>
            <person name="Genoscope - CEA"/>
        </authorList>
    </citation>
    <scope>NUCLEOTIDE SEQUENCE [LARGE SCALE GENOMIC DNA]</scope>
    <source>
        <strain evidence="1 2">STM 2683</strain>
    </source>
</reference>
<comment type="caution">
    <text evidence="1">The sequence shown here is derived from an EMBL/GenBank/DDBJ whole genome shotgun (WGS) entry which is preliminary data.</text>
</comment>
<gene>
    <name evidence="1" type="ORF">MESS2_1190073</name>
</gene>
<organism evidence="1 2">
    <name type="scientific">Mesorhizobium metallidurans STM 2683</name>
    <dbReference type="NCBI Taxonomy" id="1297569"/>
    <lineage>
        <taxon>Bacteria</taxon>
        <taxon>Pseudomonadati</taxon>
        <taxon>Pseudomonadota</taxon>
        <taxon>Alphaproteobacteria</taxon>
        <taxon>Hyphomicrobiales</taxon>
        <taxon>Phyllobacteriaceae</taxon>
        <taxon>Mesorhizobium</taxon>
    </lineage>
</organism>
<keyword evidence="2" id="KW-1185">Reference proteome</keyword>
<dbReference type="AlphaFoldDB" id="M5EIZ0"/>
<proteinExistence type="predicted"/>
<dbReference type="STRING" id="1297569.MESS2_1190073"/>
<protein>
    <submittedName>
        <fullName evidence="1">Uncharacterized protein</fullName>
    </submittedName>
</protein>
<accession>M5EIZ0</accession>
<dbReference type="EMBL" id="CAUM01000023">
    <property type="protein sequence ID" value="CCV04073.1"/>
    <property type="molecule type" value="Genomic_DNA"/>
</dbReference>
<evidence type="ECO:0000313" key="2">
    <source>
        <dbReference type="Proteomes" id="UP000012062"/>
    </source>
</evidence>
<dbReference type="Proteomes" id="UP000012062">
    <property type="component" value="Unassembled WGS sequence"/>
</dbReference>
<evidence type="ECO:0000313" key="1">
    <source>
        <dbReference type="EMBL" id="CCV04073.1"/>
    </source>
</evidence>
<sequence>MFDELSGLGGRLLDAPAMYRLLSNGSGRLSARLHSRRRPSTFGCLDKWLAFQHAT</sequence>